<feature type="transmembrane region" description="Helical" evidence="6">
    <location>
        <begin position="76"/>
        <end position="93"/>
    </location>
</feature>
<organism evidence="8 9">
    <name type="scientific">Campylobacter geochelonis</name>
    <dbReference type="NCBI Taxonomy" id="1780362"/>
    <lineage>
        <taxon>Bacteria</taxon>
        <taxon>Pseudomonadati</taxon>
        <taxon>Campylobacterota</taxon>
        <taxon>Epsilonproteobacteria</taxon>
        <taxon>Campylobacterales</taxon>
        <taxon>Campylobacteraceae</taxon>
        <taxon>Campylobacter</taxon>
    </lineage>
</organism>
<reference evidence="8 9" key="1">
    <citation type="submission" date="2016-02" db="EMBL/GenBank/DDBJ databases">
        <authorList>
            <consortium name="Pathogen Informatics"/>
        </authorList>
    </citation>
    <scope>NUCLEOTIDE SEQUENCE [LARGE SCALE GENOMIC DNA]</scope>
    <source>
        <strain evidence="8 9">RC20</strain>
    </source>
</reference>
<dbReference type="PANTHER" id="PTHR47371">
    <property type="entry name" value="LIPOTEICHOIC ACID SYNTHASE"/>
    <property type="match status" value="1"/>
</dbReference>
<keyword evidence="8" id="KW-0808">Transferase</keyword>
<evidence type="ECO:0000259" key="7">
    <source>
        <dbReference type="Pfam" id="PF00884"/>
    </source>
</evidence>
<dbReference type="InterPro" id="IPR017850">
    <property type="entry name" value="Alkaline_phosphatase_core_sf"/>
</dbReference>
<feature type="transmembrane region" description="Helical" evidence="6">
    <location>
        <begin position="29"/>
        <end position="46"/>
    </location>
</feature>
<dbReference type="GO" id="GO:0005886">
    <property type="term" value="C:plasma membrane"/>
    <property type="evidence" value="ECO:0007669"/>
    <property type="project" value="UniProtKB-SubCell"/>
</dbReference>
<evidence type="ECO:0000256" key="3">
    <source>
        <dbReference type="ARBA" id="ARBA00022692"/>
    </source>
</evidence>
<accession>A0A128ECJ4</accession>
<keyword evidence="2" id="KW-1003">Cell membrane</keyword>
<dbReference type="AlphaFoldDB" id="A0A128ECJ4"/>
<feature type="domain" description="Sulfatase N-terminal" evidence="7">
    <location>
        <begin position="162"/>
        <end position="432"/>
    </location>
</feature>
<proteinExistence type="predicted"/>
<dbReference type="InterPro" id="IPR000917">
    <property type="entry name" value="Sulfatase_N"/>
</dbReference>
<dbReference type="InterPro" id="IPR050448">
    <property type="entry name" value="OpgB/LTA_synthase_biosynth"/>
</dbReference>
<evidence type="ECO:0000256" key="2">
    <source>
        <dbReference type="ARBA" id="ARBA00022475"/>
    </source>
</evidence>
<dbReference type="EMBL" id="FIZP01000001">
    <property type="protein sequence ID" value="CZE46659.1"/>
    <property type="molecule type" value="Genomic_DNA"/>
</dbReference>
<feature type="transmembrane region" description="Helical" evidence="6">
    <location>
        <begin position="105"/>
        <end position="125"/>
    </location>
</feature>
<dbReference type="GO" id="GO:0008960">
    <property type="term" value="F:phosphatidylglycerol-membrane-oligosaccharide glycerophosphotransferase activity"/>
    <property type="evidence" value="ECO:0007669"/>
    <property type="project" value="UniProtKB-EC"/>
</dbReference>
<evidence type="ECO:0000313" key="9">
    <source>
        <dbReference type="Proteomes" id="UP000069632"/>
    </source>
</evidence>
<evidence type="ECO:0000256" key="5">
    <source>
        <dbReference type="ARBA" id="ARBA00023136"/>
    </source>
</evidence>
<dbReference type="Gene3D" id="3.40.720.10">
    <property type="entry name" value="Alkaline Phosphatase, subunit A"/>
    <property type="match status" value="1"/>
</dbReference>
<dbReference type="RefSeq" id="WP_075539998.1">
    <property type="nucleotide sequence ID" value="NZ_FIZP01000001.1"/>
</dbReference>
<dbReference type="CDD" id="cd16015">
    <property type="entry name" value="LTA_synthase"/>
    <property type="match status" value="1"/>
</dbReference>
<protein>
    <submittedName>
        <fullName evidence="8">Putative phosphoglycerol transferase I (Phosphatidylglycerol--membrane-oligosaccharide glycerophosphotransferase)</fullName>
        <ecNumber evidence="8">2.7.8.20</ecNumber>
    </submittedName>
</protein>
<dbReference type="PANTHER" id="PTHR47371:SF3">
    <property type="entry name" value="PHOSPHOGLYCEROL TRANSFERASE I"/>
    <property type="match status" value="1"/>
</dbReference>
<gene>
    <name evidence="8" type="ORF">ERS672216_00490</name>
</gene>
<evidence type="ECO:0000313" key="8">
    <source>
        <dbReference type="EMBL" id="CZE46659.1"/>
    </source>
</evidence>
<keyword evidence="3 6" id="KW-0812">Transmembrane</keyword>
<comment type="subcellular location">
    <subcellularLocation>
        <location evidence="1">Cell membrane</location>
        <topology evidence="1">Multi-pass membrane protein</topology>
    </subcellularLocation>
</comment>
<name>A0A128ECJ4_9BACT</name>
<dbReference type="Proteomes" id="UP000069632">
    <property type="component" value="Unassembled WGS sequence"/>
</dbReference>
<evidence type="ECO:0000256" key="6">
    <source>
        <dbReference type="SAM" id="Phobius"/>
    </source>
</evidence>
<dbReference type="SUPFAM" id="SSF53649">
    <property type="entry name" value="Alkaline phosphatase-like"/>
    <property type="match status" value="1"/>
</dbReference>
<keyword evidence="4 6" id="KW-1133">Transmembrane helix</keyword>
<keyword evidence="9" id="KW-1185">Reference proteome</keyword>
<evidence type="ECO:0000256" key="1">
    <source>
        <dbReference type="ARBA" id="ARBA00004651"/>
    </source>
</evidence>
<evidence type="ECO:0000256" key="4">
    <source>
        <dbReference type="ARBA" id="ARBA00022989"/>
    </source>
</evidence>
<dbReference type="EC" id="2.7.8.20" evidence="8"/>
<sequence length="474" mass="54767">MISALFFLISLLFLYFCYGKNIKIFGLVLVFFYLITALFSYSFYFAYGKFLDLSLLQVILLSIKGAPLSIYYKEILLFLSCVVAILLFCLLIYQRSIKNKFKFKYFNYLFFATMFLAIAQNPLIYTISDIFKIENPIKVKLSKDRLHKYIVKPAPNKLNLDKNIVYIYLESFNANFTTDFADLTPNLNSIKNKIEFTNIKEPISRAAFTIQGIYASMCGTSYPVKEDKHKRPATDALCASEILKESGYYLSFMKGASLDFQGTRSFLEAKKFDKMSGKEEFAKRGVDKFNEWGVDDDVMLEFAFKEFMRLSQEKDKFLLSFITVGTHTPDGFISQKCSQIKYKDGKDKMLNAVKCTDFLIGEFIRKIQSSKFSKNTIIVVQNDHYMPLFSHTSNLEPKMYFLIIDDDIKELKRVDFAGTTFDTFTTLFGYMGVLDKMNLGRNVLKNLSFDKDLKDSVKKDIYDTAATQSLDLYN</sequence>
<dbReference type="OrthoDB" id="9760224at2"/>
<dbReference type="Pfam" id="PF00884">
    <property type="entry name" value="Sulfatase"/>
    <property type="match status" value="1"/>
</dbReference>
<keyword evidence="5 6" id="KW-0472">Membrane</keyword>